<reference evidence="5" key="2">
    <citation type="submission" date="2020-09" db="EMBL/GenBank/DDBJ databases">
        <authorList>
            <person name="Sun Q."/>
            <person name="Zhou Y."/>
        </authorList>
    </citation>
    <scope>NUCLEOTIDE SEQUENCE</scope>
    <source>
        <strain evidence="5">CGMCC 1.16548</strain>
    </source>
</reference>
<dbReference type="InterPro" id="IPR035437">
    <property type="entry name" value="SNase_OB-fold_sf"/>
</dbReference>
<dbReference type="SMART" id="SM00318">
    <property type="entry name" value="SNc"/>
    <property type="match status" value="1"/>
</dbReference>
<feature type="domain" description="TNase-like" evidence="4">
    <location>
        <begin position="49"/>
        <end position="180"/>
    </location>
</feature>
<evidence type="ECO:0000256" key="3">
    <source>
        <dbReference type="ARBA" id="ARBA00022801"/>
    </source>
</evidence>
<accession>A0A8J3M5T1</accession>
<dbReference type="Proteomes" id="UP000617531">
    <property type="component" value="Unassembled WGS sequence"/>
</dbReference>
<organism evidence="5 6">
    <name type="scientific">Pseudolysinimonas yzui</name>
    <dbReference type="NCBI Taxonomy" id="2708254"/>
    <lineage>
        <taxon>Bacteria</taxon>
        <taxon>Bacillati</taxon>
        <taxon>Actinomycetota</taxon>
        <taxon>Actinomycetes</taxon>
        <taxon>Micrococcales</taxon>
        <taxon>Microbacteriaceae</taxon>
        <taxon>Pseudolysinimonas</taxon>
    </lineage>
</organism>
<dbReference type="Pfam" id="PF00565">
    <property type="entry name" value="SNase"/>
    <property type="match status" value="1"/>
</dbReference>
<dbReference type="AlphaFoldDB" id="A0A8J3M5T1"/>
<gene>
    <name evidence="5" type="ORF">GCM10011600_25440</name>
</gene>
<dbReference type="PANTHER" id="PTHR12302">
    <property type="entry name" value="EBNA2 BINDING PROTEIN P100"/>
    <property type="match status" value="1"/>
</dbReference>
<keyword evidence="2" id="KW-0255">Endonuclease</keyword>
<proteinExistence type="predicted"/>
<dbReference type="GO" id="GO:0004519">
    <property type="term" value="F:endonuclease activity"/>
    <property type="evidence" value="ECO:0007669"/>
    <property type="project" value="UniProtKB-KW"/>
</dbReference>
<dbReference type="SUPFAM" id="SSF50199">
    <property type="entry name" value="Staphylococcal nuclease"/>
    <property type="match status" value="1"/>
</dbReference>
<evidence type="ECO:0000313" key="5">
    <source>
        <dbReference type="EMBL" id="GHF23140.1"/>
    </source>
</evidence>
<evidence type="ECO:0000256" key="1">
    <source>
        <dbReference type="ARBA" id="ARBA00022722"/>
    </source>
</evidence>
<keyword evidence="1" id="KW-0540">Nuclease</keyword>
<dbReference type="GO" id="GO:0003676">
    <property type="term" value="F:nucleic acid binding"/>
    <property type="evidence" value="ECO:0007669"/>
    <property type="project" value="InterPro"/>
</dbReference>
<keyword evidence="6" id="KW-1185">Reference proteome</keyword>
<dbReference type="Gene3D" id="2.40.50.90">
    <property type="match status" value="1"/>
</dbReference>
<dbReference type="InterPro" id="IPR016071">
    <property type="entry name" value="Staphylococal_nuclease_OB-fold"/>
</dbReference>
<evidence type="ECO:0000256" key="2">
    <source>
        <dbReference type="ARBA" id="ARBA00022759"/>
    </source>
</evidence>
<sequence>MKRVIVLLVVIALVALAVWIVATQQQPAATPDADPGIPAVDNGIPVPSDAQEMTVVDITDGDTLRLRDDTGAVENVRLVGIDTPEVYPVYECFGDEAEAELLRLAPVGSTLRVDADVDPFDDYDRLLLYLWNDDGTFINLALVEGGFAEAIRVAPNDLHFGELLAAEHAAADASLGMWGSC</sequence>
<dbReference type="PROSITE" id="PS50830">
    <property type="entry name" value="TNASE_3"/>
    <property type="match status" value="1"/>
</dbReference>
<dbReference type="RefSeq" id="WP_191283907.1">
    <property type="nucleotide sequence ID" value="NZ_BNAI01000006.1"/>
</dbReference>
<keyword evidence="3" id="KW-0378">Hydrolase</keyword>
<dbReference type="PROSITE" id="PS01123">
    <property type="entry name" value="TNASE_1"/>
    <property type="match status" value="1"/>
</dbReference>
<reference evidence="5" key="1">
    <citation type="journal article" date="2014" name="Int. J. Syst. Evol. Microbiol.">
        <title>Complete genome sequence of Corynebacterium casei LMG S-19264T (=DSM 44701T), isolated from a smear-ripened cheese.</title>
        <authorList>
            <consortium name="US DOE Joint Genome Institute (JGI-PGF)"/>
            <person name="Walter F."/>
            <person name="Albersmeier A."/>
            <person name="Kalinowski J."/>
            <person name="Ruckert C."/>
        </authorList>
    </citation>
    <scope>NUCLEOTIDE SEQUENCE</scope>
    <source>
        <strain evidence="5">CGMCC 1.16548</strain>
    </source>
</reference>
<dbReference type="GO" id="GO:0016787">
    <property type="term" value="F:hydrolase activity"/>
    <property type="evidence" value="ECO:0007669"/>
    <property type="project" value="UniProtKB-KW"/>
</dbReference>
<evidence type="ECO:0000259" key="4">
    <source>
        <dbReference type="PROSITE" id="PS50830"/>
    </source>
</evidence>
<dbReference type="InterPro" id="IPR002071">
    <property type="entry name" value="Thermonucl_AS"/>
</dbReference>
<comment type="caution">
    <text evidence="5">The sequence shown here is derived from an EMBL/GenBank/DDBJ whole genome shotgun (WGS) entry which is preliminary data.</text>
</comment>
<dbReference type="EMBL" id="BNAI01000006">
    <property type="protein sequence ID" value="GHF23140.1"/>
    <property type="molecule type" value="Genomic_DNA"/>
</dbReference>
<evidence type="ECO:0000313" key="6">
    <source>
        <dbReference type="Proteomes" id="UP000617531"/>
    </source>
</evidence>
<protein>
    <recommendedName>
        <fullName evidence="4">TNase-like domain-containing protein</fullName>
    </recommendedName>
</protein>
<name>A0A8J3M5T1_9MICO</name>
<dbReference type="PANTHER" id="PTHR12302:SF3">
    <property type="entry name" value="SERINE_THREONINE-PROTEIN KINASE 31"/>
    <property type="match status" value="1"/>
</dbReference>